<dbReference type="FunFam" id="2.130.10.10:FF:000197">
    <property type="entry name" value="Coronin"/>
    <property type="match status" value="1"/>
</dbReference>
<feature type="region of interest" description="Disordered" evidence="11">
    <location>
        <begin position="410"/>
        <end position="466"/>
    </location>
</feature>
<dbReference type="AlphaFoldDB" id="A0A120K1Y7"/>
<dbReference type="OrthoDB" id="1850764at2759"/>
<evidence type="ECO:0000256" key="4">
    <source>
        <dbReference type="ARBA" id="ARBA00022737"/>
    </source>
</evidence>
<feature type="region of interest" description="Disordered" evidence="11">
    <location>
        <begin position="538"/>
        <end position="580"/>
    </location>
</feature>
<keyword evidence="14" id="KW-1185">Reference proteome</keyword>
<dbReference type="InterPro" id="IPR019775">
    <property type="entry name" value="WD40_repeat_CS"/>
</dbReference>
<dbReference type="GO" id="GO:0030479">
    <property type="term" value="C:actin cortical patch"/>
    <property type="evidence" value="ECO:0007669"/>
    <property type="project" value="UniProtKB-ARBA"/>
</dbReference>
<comment type="similarity">
    <text evidence="1 9">Belongs to the WD repeat coronin family.</text>
</comment>
<dbReference type="InterPro" id="IPR036322">
    <property type="entry name" value="WD40_repeat_dom_sf"/>
</dbReference>
<gene>
    <name evidence="13" type="ORF">AW171_hschr31752</name>
</gene>
<evidence type="ECO:0000256" key="5">
    <source>
        <dbReference type="ARBA" id="ARBA00023054"/>
    </source>
</evidence>
<dbReference type="InterPro" id="IPR015505">
    <property type="entry name" value="Coronin"/>
</dbReference>
<dbReference type="Pfam" id="PF08953">
    <property type="entry name" value="DUF1899"/>
    <property type="match status" value="1"/>
</dbReference>
<feature type="coiled-coil region" evidence="10">
    <location>
        <begin position="606"/>
        <end position="633"/>
    </location>
</feature>
<evidence type="ECO:0000256" key="3">
    <source>
        <dbReference type="ARBA" id="ARBA00022574"/>
    </source>
</evidence>
<dbReference type="InterPro" id="IPR015943">
    <property type="entry name" value="WD40/YVTN_repeat-like_dom_sf"/>
</dbReference>
<feature type="repeat" description="WD" evidence="8">
    <location>
        <begin position="178"/>
        <end position="219"/>
    </location>
</feature>
<organism evidence="13 14">
    <name type="scientific">Eremothecium sinecaudum</name>
    <dbReference type="NCBI Taxonomy" id="45286"/>
    <lineage>
        <taxon>Eukaryota</taxon>
        <taxon>Fungi</taxon>
        <taxon>Dikarya</taxon>
        <taxon>Ascomycota</taxon>
        <taxon>Saccharomycotina</taxon>
        <taxon>Saccharomycetes</taxon>
        <taxon>Saccharomycetales</taxon>
        <taxon>Saccharomycetaceae</taxon>
        <taxon>Eremothecium</taxon>
    </lineage>
</organism>
<keyword evidence="6" id="KW-0009">Actin-binding</keyword>
<feature type="compositionally biased region" description="Polar residues" evidence="11">
    <location>
        <begin position="410"/>
        <end position="440"/>
    </location>
</feature>
<evidence type="ECO:0000313" key="14">
    <source>
        <dbReference type="Proteomes" id="UP000243052"/>
    </source>
</evidence>
<evidence type="ECO:0000256" key="11">
    <source>
        <dbReference type="SAM" id="MobiDB-lite"/>
    </source>
</evidence>
<protein>
    <recommendedName>
        <fullName evidence="9">Coronin</fullName>
    </recommendedName>
</protein>
<dbReference type="EMBL" id="CP014243">
    <property type="protein sequence ID" value="AMD19890.1"/>
    <property type="molecule type" value="Genomic_DNA"/>
</dbReference>
<accession>A0A120K1Y7</accession>
<dbReference type="SUPFAM" id="SSF50978">
    <property type="entry name" value="WD40 repeat-like"/>
    <property type="match status" value="1"/>
</dbReference>
<sequence>MSGKFVRASKYRHVFGQAAKKELYYENLKVTINAWDSNLIKTNGKYISVNWKASGGGAFAVIPVEEVGKAPDQIPLFRGHKAHILDTDFDPFNEQIIASGSDDGKIGIWKIPENYSFHSYYDEDGNIKDISPVKFLLGHTRKVGHVLFHPTASNILASSSLDYTVRIWNVETGENVITLMHPDMVTSMTFSYNGDYLATVCRDKILRVWDIRRAEVISEGQGHTGPKNQRIVWLGDSGRLATTGFSKLSDRQIAIWDAFNLEEGNLGGFYNVDQSSGILMPFYDDSNKILYVAGKGDGNIRYYEFQDDELFELSEYQSVDPQRGFAVAPKKCVNVKDNEVVRAYKTVRDHCIEPISFVVPRKAEVFQDDIYPDAPSGVPALTAEEWLDGKSVEGPVLFSVKALYDGFQPTETGLQKRNTGSSVARSISMNVPRSTSQSPQKLIIKEPKSSPVYSSHKAKRSLDNALKNNQNVDKILQKACDFDELNRAENPAKDTSGWESDDEKCLSPRLSENAVNLEPVMEKSASLSPVLTIEKKNSIRRTPSVSPKKSAELSPKKDLQKLEQSPTRESPTSNSHSALTSPKKAIGLVQSVERLSSLILQLEGVVAKLTAASIEKDARLQQLEDKIEQLLQK</sequence>
<feature type="compositionally biased region" description="Polar residues" evidence="11">
    <location>
        <begin position="562"/>
        <end position="580"/>
    </location>
</feature>
<dbReference type="Gene3D" id="2.130.10.10">
    <property type="entry name" value="YVTN repeat-like/Quinoprotein amine dehydrogenase"/>
    <property type="match status" value="1"/>
</dbReference>
<dbReference type="SMART" id="SM01167">
    <property type="entry name" value="DUF1900"/>
    <property type="match status" value="1"/>
</dbReference>
<dbReference type="SMART" id="SM00320">
    <property type="entry name" value="WD40"/>
    <property type="match status" value="4"/>
</dbReference>
<dbReference type="PANTHER" id="PTHR10856">
    <property type="entry name" value="CORONIN"/>
    <property type="match status" value="1"/>
</dbReference>
<dbReference type="GO" id="GO:0007015">
    <property type="term" value="P:actin filament organization"/>
    <property type="evidence" value="ECO:0007669"/>
    <property type="project" value="TreeGrafter"/>
</dbReference>
<dbReference type="PRINTS" id="PR00320">
    <property type="entry name" value="GPROTEINBRPT"/>
</dbReference>
<keyword evidence="5 10" id="KW-0175">Coiled coil</keyword>
<feature type="compositionally biased region" description="Basic and acidic residues" evidence="11">
    <location>
        <begin position="549"/>
        <end position="561"/>
    </location>
</feature>
<dbReference type="SMART" id="SM01166">
    <property type="entry name" value="DUF1899"/>
    <property type="match status" value="1"/>
</dbReference>
<feature type="repeat" description="WD" evidence="8">
    <location>
        <begin position="136"/>
        <end position="178"/>
    </location>
</feature>
<dbReference type="InterPro" id="IPR015048">
    <property type="entry name" value="DUF1899"/>
</dbReference>
<dbReference type="Pfam" id="PF16300">
    <property type="entry name" value="WD40_4"/>
    <property type="match status" value="1"/>
</dbReference>
<evidence type="ECO:0000256" key="8">
    <source>
        <dbReference type="PROSITE-ProRule" id="PRU00221"/>
    </source>
</evidence>
<proteinExistence type="inferred from homology"/>
<evidence type="ECO:0000259" key="12">
    <source>
        <dbReference type="SMART" id="SM01166"/>
    </source>
</evidence>
<feature type="domain" description="DUF1899" evidence="12">
    <location>
        <begin position="4"/>
        <end position="68"/>
    </location>
</feature>
<dbReference type="PANTHER" id="PTHR10856:SF0">
    <property type="entry name" value="CORONIN"/>
    <property type="match status" value="1"/>
</dbReference>
<dbReference type="PROSITE" id="PS50294">
    <property type="entry name" value="WD_REPEATS_REGION"/>
    <property type="match status" value="3"/>
</dbReference>
<evidence type="ECO:0000256" key="6">
    <source>
        <dbReference type="ARBA" id="ARBA00023203"/>
    </source>
</evidence>
<dbReference type="Pfam" id="PF00400">
    <property type="entry name" value="WD40"/>
    <property type="match status" value="3"/>
</dbReference>
<evidence type="ECO:0000256" key="7">
    <source>
        <dbReference type="ARBA" id="ARBA00062568"/>
    </source>
</evidence>
<name>A0A120K1Y7_9SACH</name>
<dbReference type="PROSITE" id="PS50082">
    <property type="entry name" value="WD_REPEATS_2"/>
    <property type="match status" value="3"/>
</dbReference>
<dbReference type="InterPro" id="IPR001680">
    <property type="entry name" value="WD40_rpt"/>
</dbReference>
<dbReference type="GO" id="GO:0051015">
    <property type="term" value="F:actin filament binding"/>
    <property type="evidence" value="ECO:0007669"/>
    <property type="project" value="TreeGrafter"/>
</dbReference>
<feature type="repeat" description="WD" evidence="8">
    <location>
        <begin position="77"/>
        <end position="119"/>
    </location>
</feature>
<dbReference type="GeneID" id="28723116"/>
<evidence type="ECO:0000256" key="2">
    <source>
        <dbReference type="ARBA" id="ARBA00022553"/>
    </source>
</evidence>
<dbReference type="InterPro" id="IPR020472">
    <property type="entry name" value="WD40_PAC1"/>
</dbReference>
<dbReference type="RefSeq" id="XP_017986886.1">
    <property type="nucleotide sequence ID" value="XM_018131226.1"/>
</dbReference>
<dbReference type="PROSITE" id="PS00678">
    <property type="entry name" value="WD_REPEATS_1"/>
    <property type="match status" value="2"/>
</dbReference>
<keyword evidence="3 8" id="KW-0853">WD repeat</keyword>
<evidence type="ECO:0000256" key="10">
    <source>
        <dbReference type="SAM" id="Coils"/>
    </source>
</evidence>
<comment type="subunit">
    <text evidence="7">Binds to F-actin.</text>
</comment>
<evidence type="ECO:0000256" key="1">
    <source>
        <dbReference type="ARBA" id="ARBA00009482"/>
    </source>
</evidence>
<evidence type="ECO:0000256" key="9">
    <source>
        <dbReference type="RuleBase" id="RU280818"/>
    </source>
</evidence>
<dbReference type="STRING" id="45286.A0A120K1Y7"/>
<dbReference type="Proteomes" id="UP000243052">
    <property type="component" value="Chromosome iii"/>
</dbReference>
<evidence type="ECO:0000313" key="13">
    <source>
        <dbReference type="EMBL" id="AMD19890.1"/>
    </source>
</evidence>
<reference evidence="13 14" key="1">
    <citation type="submission" date="2016-01" db="EMBL/GenBank/DDBJ databases">
        <title>Genome sequence of the yeast Holleya sinecauda.</title>
        <authorList>
            <person name="Dietrich F.S."/>
        </authorList>
    </citation>
    <scope>NUCLEOTIDE SEQUENCE [LARGE SCALE GENOMIC DNA]</scope>
    <source>
        <strain evidence="13 14">ATCC 58844</strain>
    </source>
</reference>
<keyword evidence="4 9" id="KW-0677">Repeat</keyword>
<keyword evidence="2" id="KW-0597">Phosphoprotein</keyword>